<feature type="compositionally biased region" description="Basic and acidic residues" evidence="1">
    <location>
        <begin position="1"/>
        <end position="11"/>
    </location>
</feature>
<evidence type="ECO:0000313" key="3">
    <source>
        <dbReference type="Proteomes" id="UP001057375"/>
    </source>
</evidence>
<evidence type="ECO:0000256" key="1">
    <source>
        <dbReference type="SAM" id="MobiDB-lite"/>
    </source>
</evidence>
<evidence type="ECO:0000313" key="2">
    <source>
        <dbReference type="EMBL" id="GKT27881.1"/>
    </source>
</evidence>
<feature type="non-terminal residue" evidence="2">
    <location>
        <position position="302"/>
    </location>
</feature>
<feature type="region of interest" description="Disordered" evidence="1">
    <location>
        <begin position="190"/>
        <end position="209"/>
    </location>
</feature>
<keyword evidence="3" id="KW-1185">Reference proteome</keyword>
<feature type="compositionally biased region" description="Polar residues" evidence="1">
    <location>
        <begin position="35"/>
        <end position="52"/>
    </location>
</feature>
<dbReference type="Proteomes" id="UP001057375">
    <property type="component" value="Unassembled WGS sequence"/>
</dbReference>
<dbReference type="EMBL" id="BQXS01000084">
    <property type="protein sequence ID" value="GKT27881.1"/>
    <property type="molecule type" value="Genomic_DNA"/>
</dbReference>
<protein>
    <recommendedName>
        <fullName evidence="4">Reverse transcriptase/retrotransposon-derived protein RNase H-like domain-containing protein</fullName>
    </recommendedName>
</protein>
<name>A0ABQ5K5M6_9EUKA</name>
<accession>A0ABQ5K5M6</accession>
<reference evidence="2" key="1">
    <citation type="submission" date="2022-03" db="EMBL/GenBank/DDBJ databases">
        <title>Draft genome sequence of Aduncisulcus paluster, a free-living microaerophilic Fornicata.</title>
        <authorList>
            <person name="Yuyama I."/>
            <person name="Kume K."/>
            <person name="Tamura T."/>
            <person name="Inagaki Y."/>
            <person name="Hashimoto T."/>
        </authorList>
    </citation>
    <scope>NUCLEOTIDE SEQUENCE</scope>
    <source>
        <strain evidence="2">NY0171</strain>
    </source>
</reference>
<sequence>MPTNEIEKSSEEYSSLSAQQQTVPLQLEPCHSPAAQKNLSYQRYKNSEQNLPYSDKKHRGETRGRSDGSVPAEDEGEGLETAGCSDRRETLRLHLPAFRGTFSPVRFPDNYRNSHSSLPKERLAWDGIPRRLPLHFSDGERGEGRSSQAHCFPRDLGYGLLTFEGVWPDSISGISRFGHRHKGEIAGRNRRQEEDYCGSSASGKKHRSRHEASVLRGKLNFVTRIAPWLASVSRDVFAKDPVVSREARATWLEMLDVGSFPMRSPSAALTIMTDASHEAYGIVVKEHASGETREWSVAIQAE</sequence>
<organism evidence="2 3">
    <name type="scientific">Aduncisulcus paluster</name>
    <dbReference type="NCBI Taxonomy" id="2918883"/>
    <lineage>
        <taxon>Eukaryota</taxon>
        <taxon>Metamonada</taxon>
        <taxon>Carpediemonas-like organisms</taxon>
        <taxon>Aduncisulcus</taxon>
    </lineage>
</organism>
<evidence type="ECO:0008006" key="4">
    <source>
        <dbReference type="Google" id="ProtNLM"/>
    </source>
</evidence>
<feature type="region of interest" description="Disordered" evidence="1">
    <location>
        <begin position="1"/>
        <end position="85"/>
    </location>
</feature>
<comment type="caution">
    <text evidence="2">The sequence shown here is derived from an EMBL/GenBank/DDBJ whole genome shotgun (WGS) entry which is preliminary data.</text>
</comment>
<gene>
    <name evidence="2" type="ORF">ADUPG1_000254</name>
</gene>
<feature type="compositionally biased region" description="Polar residues" evidence="1">
    <location>
        <begin position="12"/>
        <end position="24"/>
    </location>
</feature>
<proteinExistence type="predicted"/>